<protein>
    <submittedName>
        <fullName evidence="1">Uncharacterized protein</fullName>
    </submittedName>
</protein>
<accession>A0A0W0ZVW9</accession>
<sequence length="239" mass="27550">MHYQASPKGRISTSNDQVEGACCVNQNTVSATSSDLTKKLPSLGKRDANAAPFPGPTPTITHTFFVTFISLKIFGSFFYSKGKKVFTIENVLYIINFFFKFKMKRFFKPAKQRISFNEYIQNTLITAKRIIEISPGKQRYTSAQFELALIGFADLKTLKQEMDDDIEVEFSKSLKCDSRVGFDWLDLAVHYGDEDAIEYFKNNMENEVFSTIYQKYKEHCRPNCALQYHENISKVEKPR</sequence>
<dbReference type="AlphaFoldDB" id="A0A0W0ZVW9"/>
<reference evidence="1 2" key="1">
    <citation type="submission" date="2015-11" db="EMBL/GenBank/DDBJ databases">
        <title>Genomic analysis of 38 Legionella species identifies large and diverse effector repertoires.</title>
        <authorList>
            <person name="Burstein D."/>
            <person name="Amaro F."/>
            <person name="Zusman T."/>
            <person name="Lifshitz Z."/>
            <person name="Cohen O."/>
            <person name="Gilbert J.A."/>
            <person name="Pupko T."/>
            <person name="Shuman H.A."/>
            <person name="Segal G."/>
        </authorList>
    </citation>
    <scope>NUCLEOTIDE SEQUENCE [LARGE SCALE GENOMIC DNA]</scope>
    <source>
        <strain evidence="1 2">ATCC 49180</strain>
    </source>
</reference>
<evidence type="ECO:0000313" key="1">
    <source>
        <dbReference type="EMBL" id="KTD73285.1"/>
    </source>
</evidence>
<dbReference type="Proteomes" id="UP000054693">
    <property type="component" value="Unassembled WGS sequence"/>
</dbReference>
<comment type="caution">
    <text evidence="1">The sequence shown here is derived from an EMBL/GenBank/DDBJ whole genome shotgun (WGS) entry which is preliminary data.</text>
</comment>
<dbReference type="PATRIC" id="fig|40335.7.peg.1190"/>
<evidence type="ECO:0000313" key="2">
    <source>
        <dbReference type="Proteomes" id="UP000054693"/>
    </source>
</evidence>
<name>A0A0W0ZVW9_9GAMM</name>
<dbReference type="EMBL" id="LNZA01000001">
    <property type="protein sequence ID" value="KTD73285.1"/>
    <property type="molecule type" value="Genomic_DNA"/>
</dbReference>
<organism evidence="1 2">
    <name type="scientific">Legionella tucsonensis</name>
    <dbReference type="NCBI Taxonomy" id="40335"/>
    <lineage>
        <taxon>Bacteria</taxon>
        <taxon>Pseudomonadati</taxon>
        <taxon>Pseudomonadota</taxon>
        <taxon>Gammaproteobacteria</taxon>
        <taxon>Legionellales</taxon>
        <taxon>Legionellaceae</taxon>
        <taxon>Legionella</taxon>
    </lineage>
</organism>
<proteinExistence type="predicted"/>
<gene>
    <name evidence="1" type="ORF">Ltuc_1132</name>
</gene>
<keyword evidence="2" id="KW-1185">Reference proteome</keyword>